<evidence type="ECO:0000313" key="1">
    <source>
        <dbReference type="EMBL" id="KAI3827645.1"/>
    </source>
</evidence>
<proteinExistence type="predicted"/>
<evidence type="ECO:0000313" key="2">
    <source>
        <dbReference type="Proteomes" id="UP001056120"/>
    </source>
</evidence>
<gene>
    <name evidence="1" type="ORF">L1987_01725</name>
</gene>
<protein>
    <submittedName>
        <fullName evidence="1">Uncharacterized protein</fullName>
    </submittedName>
</protein>
<dbReference type="Proteomes" id="UP001056120">
    <property type="component" value="Linkage Group LG01"/>
</dbReference>
<keyword evidence="2" id="KW-1185">Reference proteome</keyword>
<accession>A0ACB9K626</accession>
<reference evidence="1 2" key="2">
    <citation type="journal article" date="2022" name="Mol. Ecol. Resour.">
        <title>The genomes of chicory, endive, great burdock and yacon provide insights into Asteraceae paleo-polyploidization history and plant inulin production.</title>
        <authorList>
            <person name="Fan W."/>
            <person name="Wang S."/>
            <person name="Wang H."/>
            <person name="Wang A."/>
            <person name="Jiang F."/>
            <person name="Liu H."/>
            <person name="Zhao H."/>
            <person name="Xu D."/>
            <person name="Zhang Y."/>
        </authorList>
    </citation>
    <scope>NUCLEOTIDE SEQUENCE [LARGE SCALE GENOMIC DNA]</scope>
    <source>
        <strain evidence="2">cv. Yunnan</strain>
        <tissue evidence="1">Leaves</tissue>
    </source>
</reference>
<sequence length="138" mass="14766">MLRSAPRPNQRMIGRHFFHSIKKGTSGRLLQLQASARSPLRLLPFKKVFFFLLANSVLNGPSSNDDVGTKSSGFSGTSKVVISSGSTLSKNVVSMSVAWVLLDSSPPTGIRLLDSSPPITGSHPLLPEANEEADYSGL</sequence>
<comment type="caution">
    <text evidence="1">The sequence shown here is derived from an EMBL/GenBank/DDBJ whole genome shotgun (WGS) entry which is preliminary data.</text>
</comment>
<reference evidence="2" key="1">
    <citation type="journal article" date="2022" name="Mol. Ecol. Resour.">
        <title>The genomes of chicory, endive, great burdock and yacon provide insights into Asteraceae palaeo-polyploidization history and plant inulin production.</title>
        <authorList>
            <person name="Fan W."/>
            <person name="Wang S."/>
            <person name="Wang H."/>
            <person name="Wang A."/>
            <person name="Jiang F."/>
            <person name="Liu H."/>
            <person name="Zhao H."/>
            <person name="Xu D."/>
            <person name="Zhang Y."/>
        </authorList>
    </citation>
    <scope>NUCLEOTIDE SEQUENCE [LARGE SCALE GENOMIC DNA]</scope>
    <source>
        <strain evidence="2">cv. Yunnan</strain>
    </source>
</reference>
<dbReference type="EMBL" id="CM042018">
    <property type="protein sequence ID" value="KAI3827645.1"/>
    <property type="molecule type" value="Genomic_DNA"/>
</dbReference>
<organism evidence="1 2">
    <name type="scientific">Smallanthus sonchifolius</name>
    <dbReference type="NCBI Taxonomy" id="185202"/>
    <lineage>
        <taxon>Eukaryota</taxon>
        <taxon>Viridiplantae</taxon>
        <taxon>Streptophyta</taxon>
        <taxon>Embryophyta</taxon>
        <taxon>Tracheophyta</taxon>
        <taxon>Spermatophyta</taxon>
        <taxon>Magnoliopsida</taxon>
        <taxon>eudicotyledons</taxon>
        <taxon>Gunneridae</taxon>
        <taxon>Pentapetalae</taxon>
        <taxon>asterids</taxon>
        <taxon>campanulids</taxon>
        <taxon>Asterales</taxon>
        <taxon>Asteraceae</taxon>
        <taxon>Asteroideae</taxon>
        <taxon>Heliantheae alliance</taxon>
        <taxon>Millerieae</taxon>
        <taxon>Smallanthus</taxon>
    </lineage>
</organism>
<name>A0ACB9K626_9ASTR</name>